<gene>
    <name evidence="2" type="primary">BnaAnng27670D</name>
    <name evidence="1" type="ORF">DARMORV10_A10P07950.1</name>
    <name evidence="2" type="ORF">GSBRNA2T00075949001</name>
</gene>
<dbReference type="EMBL" id="LK037588">
    <property type="protein sequence ID" value="CDY68574.1"/>
    <property type="molecule type" value="Genomic_DNA"/>
</dbReference>
<dbReference type="Proteomes" id="UP001295469">
    <property type="component" value="Chromosome A10"/>
</dbReference>
<dbReference type="Gramene" id="CDY68574">
    <property type="protein sequence ID" value="CDY68574"/>
    <property type="gene ID" value="GSBRNA2T00075949001"/>
</dbReference>
<dbReference type="Proteomes" id="UP000028999">
    <property type="component" value="Unassembled WGS sequence"/>
</dbReference>
<keyword evidence="3" id="KW-1185">Reference proteome</keyword>
<evidence type="ECO:0000313" key="2">
    <source>
        <dbReference type="EMBL" id="CDY68574.1"/>
    </source>
</evidence>
<reference evidence="2" key="2">
    <citation type="submission" date="2014-06" db="EMBL/GenBank/DDBJ databases">
        <authorList>
            <person name="Genoscope - CEA"/>
        </authorList>
    </citation>
    <scope>NUCLEOTIDE SEQUENCE</scope>
</reference>
<reference evidence="2 3" key="1">
    <citation type="journal article" date="2014" name="Science">
        <title>Plant genetics. Early allopolyploid evolution in the post-Neolithic Brassica napus oilseed genome.</title>
        <authorList>
            <person name="Chalhoub B."/>
            <person name="Denoeud F."/>
            <person name="Liu S."/>
            <person name="Parkin I.A."/>
            <person name="Tang H."/>
            <person name="Wang X."/>
            <person name="Chiquet J."/>
            <person name="Belcram H."/>
            <person name="Tong C."/>
            <person name="Samans B."/>
            <person name="Correa M."/>
            <person name="Da Silva C."/>
            <person name="Just J."/>
            <person name="Falentin C."/>
            <person name="Koh C.S."/>
            <person name="Le Clainche I."/>
            <person name="Bernard M."/>
            <person name="Bento P."/>
            <person name="Noel B."/>
            <person name="Labadie K."/>
            <person name="Alberti A."/>
            <person name="Charles M."/>
            <person name="Arnaud D."/>
            <person name="Guo H."/>
            <person name="Daviaud C."/>
            <person name="Alamery S."/>
            <person name="Jabbari K."/>
            <person name="Zhao M."/>
            <person name="Edger P.P."/>
            <person name="Chelaifa H."/>
            <person name="Tack D."/>
            <person name="Lassalle G."/>
            <person name="Mestiri I."/>
            <person name="Schnel N."/>
            <person name="Le Paslier M.C."/>
            <person name="Fan G."/>
            <person name="Renault V."/>
            <person name="Bayer P.E."/>
            <person name="Golicz A.A."/>
            <person name="Manoli S."/>
            <person name="Lee T.H."/>
            <person name="Thi V.H."/>
            <person name="Chalabi S."/>
            <person name="Hu Q."/>
            <person name="Fan C."/>
            <person name="Tollenaere R."/>
            <person name="Lu Y."/>
            <person name="Battail C."/>
            <person name="Shen J."/>
            <person name="Sidebottom C.H."/>
            <person name="Wang X."/>
            <person name="Canaguier A."/>
            <person name="Chauveau A."/>
            <person name="Berard A."/>
            <person name="Deniot G."/>
            <person name="Guan M."/>
            <person name="Liu Z."/>
            <person name="Sun F."/>
            <person name="Lim Y.P."/>
            <person name="Lyons E."/>
            <person name="Town C.D."/>
            <person name="Bancroft I."/>
            <person name="Wang X."/>
            <person name="Meng J."/>
            <person name="Ma J."/>
            <person name="Pires J.C."/>
            <person name="King G.J."/>
            <person name="Brunel D."/>
            <person name="Delourme R."/>
            <person name="Renard M."/>
            <person name="Aury J.M."/>
            <person name="Adams K.L."/>
            <person name="Batley J."/>
            <person name="Snowdon R.J."/>
            <person name="Tost J."/>
            <person name="Edwards D."/>
            <person name="Zhou Y."/>
            <person name="Hua W."/>
            <person name="Sharpe A.G."/>
            <person name="Paterson A.H."/>
            <person name="Guan C."/>
            <person name="Wincker P."/>
        </authorList>
    </citation>
    <scope>NUCLEOTIDE SEQUENCE [LARGE SCALE GENOMIC DNA]</scope>
    <source>
        <strain evidence="3">cv. Darmor-bzh</strain>
    </source>
</reference>
<dbReference type="AlphaFoldDB" id="A0A078JP67"/>
<name>A0A078JP67_BRANA</name>
<feature type="non-terminal residue" evidence="2">
    <location>
        <position position="1"/>
    </location>
</feature>
<sequence length="127" mass="14574">IKYFIINIFKCCFIGASSPVVSPSLCGFGEWVKRVGVASTGQWRFAATGPRGRSAWDRVSRLSLFRELGFSFYWCGVCRWILLPRRRVDGRLCRLSGRVLFLLTSNLLFAVHDLFSRLDSIRSRHLL</sequence>
<accession>A0A078JP67</accession>
<dbReference type="PaxDb" id="3708-A0A078JP67"/>
<proteinExistence type="predicted"/>
<evidence type="ECO:0000313" key="3">
    <source>
        <dbReference type="Proteomes" id="UP000028999"/>
    </source>
</evidence>
<organism evidence="2 3">
    <name type="scientific">Brassica napus</name>
    <name type="common">Rape</name>
    <dbReference type="NCBI Taxonomy" id="3708"/>
    <lineage>
        <taxon>Eukaryota</taxon>
        <taxon>Viridiplantae</taxon>
        <taxon>Streptophyta</taxon>
        <taxon>Embryophyta</taxon>
        <taxon>Tracheophyta</taxon>
        <taxon>Spermatophyta</taxon>
        <taxon>Magnoliopsida</taxon>
        <taxon>eudicotyledons</taxon>
        <taxon>Gunneridae</taxon>
        <taxon>Pentapetalae</taxon>
        <taxon>rosids</taxon>
        <taxon>malvids</taxon>
        <taxon>Brassicales</taxon>
        <taxon>Brassicaceae</taxon>
        <taxon>Brassiceae</taxon>
        <taxon>Brassica</taxon>
    </lineage>
</organism>
<dbReference type="EMBL" id="HG994364">
    <property type="protein sequence ID" value="CAF2319695.1"/>
    <property type="molecule type" value="Genomic_DNA"/>
</dbReference>
<reference evidence="1" key="3">
    <citation type="submission" date="2021-01" db="EMBL/GenBank/DDBJ databases">
        <authorList>
            <consortium name="Genoscope - CEA"/>
            <person name="William W."/>
        </authorList>
    </citation>
    <scope>NUCLEOTIDE SEQUENCE</scope>
</reference>
<evidence type="ECO:0000313" key="1">
    <source>
        <dbReference type="EMBL" id="CAF2319695.1"/>
    </source>
</evidence>
<protein>
    <submittedName>
        <fullName evidence="1">(rape) hypothetical protein</fullName>
    </submittedName>
    <submittedName>
        <fullName evidence="2">BnaAnng27670D protein</fullName>
    </submittedName>
</protein>